<proteinExistence type="predicted"/>
<feature type="region of interest" description="Disordered" evidence="1">
    <location>
        <begin position="1"/>
        <end position="55"/>
    </location>
</feature>
<evidence type="ECO:0000256" key="1">
    <source>
        <dbReference type="SAM" id="MobiDB-lite"/>
    </source>
</evidence>
<reference evidence="2" key="1">
    <citation type="journal article" date="2021" name="Sci. Adv.">
        <title>The American lobster genome reveals insights on longevity, neural, and immune adaptations.</title>
        <authorList>
            <person name="Polinski J.M."/>
            <person name="Zimin A.V."/>
            <person name="Clark K.F."/>
            <person name="Kohn A.B."/>
            <person name="Sadowski N."/>
            <person name="Timp W."/>
            <person name="Ptitsyn A."/>
            <person name="Khanna P."/>
            <person name="Romanova D.Y."/>
            <person name="Williams P."/>
            <person name="Greenwood S.J."/>
            <person name="Moroz L.L."/>
            <person name="Walt D.R."/>
            <person name="Bodnar A.G."/>
        </authorList>
    </citation>
    <scope>NUCLEOTIDE SEQUENCE</scope>
    <source>
        <strain evidence="2">GMGI-L3</strain>
    </source>
</reference>
<sequence>MDSRVSRVGVGEATRKTGGGVGSSGFVDLKVMPPAAHTPVPNQSPLSDGQAAGGRQSKMLPALAIVC</sequence>
<protein>
    <submittedName>
        <fullName evidence="2">Uncharacterized protein</fullName>
    </submittedName>
</protein>
<name>A0A8J5MR92_HOMAM</name>
<dbReference type="EMBL" id="JAHLQT010031306">
    <property type="protein sequence ID" value="KAG7160387.1"/>
    <property type="molecule type" value="Genomic_DNA"/>
</dbReference>
<accession>A0A8J5MR92</accession>
<gene>
    <name evidence="2" type="ORF">Hamer_G001614</name>
</gene>
<dbReference type="AlphaFoldDB" id="A0A8J5MR92"/>
<organism evidence="2 3">
    <name type="scientific">Homarus americanus</name>
    <name type="common">American lobster</name>
    <dbReference type="NCBI Taxonomy" id="6706"/>
    <lineage>
        <taxon>Eukaryota</taxon>
        <taxon>Metazoa</taxon>
        <taxon>Ecdysozoa</taxon>
        <taxon>Arthropoda</taxon>
        <taxon>Crustacea</taxon>
        <taxon>Multicrustacea</taxon>
        <taxon>Malacostraca</taxon>
        <taxon>Eumalacostraca</taxon>
        <taxon>Eucarida</taxon>
        <taxon>Decapoda</taxon>
        <taxon>Pleocyemata</taxon>
        <taxon>Astacidea</taxon>
        <taxon>Nephropoidea</taxon>
        <taxon>Nephropidae</taxon>
        <taxon>Homarus</taxon>
    </lineage>
</organism>
<evidence type="ECO:0000313" key="3">
    <source>
        <dbReference type="Proteomes" id="UP000747542"/>
    </source>
</evidence>
<evidence type="ECO:0000313" key="2">
    <source>
        <dbReference type="EMBL" id="KAG7160387.1"/>
    </source>
</evidence>
<dbReference type="Proteomes" id="UP000747542">
    <property type="component" value="Unassembled WGS sequence"/>
</dbReference>
<keyword evidence="3" id="KW-1185">Reference proteome</keyword>
<comment type="caution">
    <text evidence="2">The sequence shown here is derived from an EMBL/GenBank/DDBJ whole genome shotgun (WGS) entry which is preliminary data.</text>
</comment>